<gene>
    <name evidence="2" type="ORF">DKX38_007477</name>
</gene>
<reference evidence="3" key="1">
    <citation type="journal article" date="2019" name="Gigascience">
        <title>De novo genome assembly of the endangered Acer yangbiense, a plant species with extremely small populations endemic to Yunnan Province, China.</title>
        <authorList>
            <person name="Yang J."/>
            <person name="Wariss H.M."/>
            <person name="Tao L."/>
            <person name="Zhang R."/>
            <person name="Yun Q."/>
            <person name="Hollingsworth P."/>
            <person name="Dao Z."/>
            <person name="Luo G."/>
            <person name="Guo H."/>
            <person name="Ma Y."/>
            <person name="Sun W."/>
        </authorList>
    </citation>
    <scope>NUCLEOTIDE SEQUENCE [LARGE SCALE GENOMIC DNA]</scope>
    <source>
        <strain evidence="3">cv. br00</strain>
    </source>
</reference>
<feature type="transmembrane region" description="Helical" evidence="1">
    <location>
        <begin position="17"/>
        <end position="39"/>
    </location>
</feature>
<dbReference type="Proteomes" id="UP000326939">
    <property type="component" value="Chromosome 5"/>
</dbReference>
<comment type="caution">
    <text evidence="2">The sequence shown here is derived from an EMBL/GenBank/DDBJ whole genome shotgun (WGS) entry which is preliminary data.</text>
</comment>
<dbReference type="PANTHER" id="PTHR35771:SF3">
    <property type="entry name" value="TRANSMEMBRANE PROTEIN"/>
    <property type="match status" value="1"/>
</dbReference>
<evidence type="ECO:0000313" key="2">
    <source>
        <dbReference type="EMBL" id="KAB5556568.1"/>
    </source>
</evidence>
<keyword evidence="1" id="KW-1133">Transmembrane helix</keyword>
<protein>
    <submittedName>
        <fullName evidence="2">Uncharacterized protein</fullName>
    </submittedName>
</protein>
<keyword evidence="3" id="KW-1185">Reference proteome</keyword>
<name>A0A5N5MNS3_9ROSI</name>
<proteinExistence type="predicted"/>
<sequence>MFDFGDELTVGGNRIPWLLWIQIIVLFLLLIILFCLSFFPSDLSDTTGPSSSASSSASGVFTPLNSHINKQTFKHNEHTATATTCVQHSQVHQNKSIKEEITSNTGRIIVSEDDFGNSANFTDFHPCNYFRLAKLAFLKCFGLDSMSDDSLNSEKQKKER</sequence>
<dbReference type="PANTHER" id="PTHR35771">
    <property type="entry name" value="TRANSMEMBRANE PROTEIN-RELATED"/>
    <property type="match status" value="1"/>
</dbReference>
<evidence type="ECO:0000256" key="1">
    <source>
        <dbReference type="SAM" id="Phobius"/>
    </source>
</evidence>
<dbReference type="AlphaFoldDB" id="A0A5N5MNS3"/>
<evidence type="ECO:0000313" key="3">
    <source>
        <dbReference type="Proteomes" id="UP000326939"/>
    </source>
</evidence>
<keyword evidence="1" id="KW-0472">Membrane</keyword>
<organism evidence="2 3">
    <name type="scientific">Salix brachista</name>
    <dbReference type="NCBI Taxonomy" id="2182728"/>
    <lineage>
        <taxon>Eukaryota</taxon>
        <taxon>Viridiplantae</taxon>
        <taxon>Streptophyta</taxon>
        <taxon>Embryophyta</taxon>
        <taxon>Tracheophyta</taxon>
        <taxon>Spermatophyta</taxon>
        <taxon>Magnoliopsida</taxon>
        <taxon>eudicotyledons</taxon>
        <taxon>Gunneridae</taxon>
        <taxon>Pentapetalae</taxon>
        <taxon>rosids</taxon>
        <taxon>fabids</taxon>
        <taxon>Malpighiales</taxon>
        <taxon>Salicaceae</taxon>
        <taxon>Saliceae</taxon>
        <taxon>Salix</taxon>
    </lineage>
</organism>
<keyword evidence="1" id="KW-0812">Transmembrane</keyword>
<dbReference type="EMBL" id="VDCV01000005">
    <property type="protein sequence ID" value="KAB5556568.1"/>
    <property type="molecule type" value="Genomic_DNA"/>
</dbReference>
<accession>A0A5N5MNS3</accession>